<proteinExistence type="inferred from homology"/>
<evidence type="ECO:0000256" key="6">
    <source>
        <dbReference type="SAM" id="Phobius"/>
    </source>
</evidence>
<evidence type="ECO:0000256" key="4">
    <source>
        <dbReference type="ARBA" id="ARBA00022989"/>
    </source>
</evidence>
<keyword evidence="8" id="KW-1185">Reference proteome</keyword>
<gene>
    <name evidence="7" type="ORF">ACFSJC_15715</name>
</gene>
<feature type="transmembrane region" description="Helical" evidence="6">
    <location>
        <begin position="122"/>
        <end position="149"/>
    </location>
</feature>
<dbReference type="Pfam" id="PF04930">
    <property type="entry name" value="FUN14"/>
    <property type="match status" value="1"/>
</dbReference>
<dbReference type="EMBL" id="JBHUHX010000047">
    <property type="protein sequence ID" value="MFD2113297.1"/>
    <property type="molecule type" value="Genomic_DNA"/>
</dbReference>
<keyword evidence="3 6" id="KW-0812">Transmembrane</keyword>
<comment type="caution">
    <text evidence="7">The sequence shown here is derived from an EMBL/GenBank/DDBJ whole genome shotgun (WGS) entry which is preliminary data.</text>
</comment>
<evidence type="ECO:0000256" key="1">
    <source>
        <dbReference type="ARBA" id="ARBA00004370"/>
    </source>
</evidence>
<sequence>MLYPRDPATSVGLKSLIAATPFLSTRLAAAPLDTPPGPPGTGDPLSGVAGELFSEAFFLRLGFSFMIGLAMGFALKVAFKIALLALGFLVIALFALQFYGFIDINWSGLEPHYDNLAHGLRVTGSAFLDFAAENLTSAASFFAGLAIGLKF</sequence>
<organism evidence="7 8">
    <name type="scientific">Thiorhodococcus fuscus</name>
    <dbReference type="NCBI Taxonomy" id="527200"/>
    <lineage>
        <taxon>Bacteria</taxon>
        <taxon>Pseudomonadati</taxon>
        <taxon>Pseudomonadota</taxon>
        <taxon>Gammaproteobacteria</taxon>
        <taxon>Chromatiales</taxon>
        <taxon>Chromatiaceae</taxon>
        <taxon>Thiorhodococcus</taxon>
    </lineage>
</organism>
<evidence type="ECO:0000313" key="7">
    <source>
        <dbReference type="EMBL" id="MFD2113297.1"/>
    </source>
</evidence>
<name>A0ABW4YCD2_9GAMM</name>
<reference evidence="8" key="1">
    <citation type="journal article" date="2019" name="Int. J. Syst. Evol. Microbiol.">
        <title>The Global Catalogue of Microorganisms (GCM) 10K type strain sequencing project: providing services to taxonomists for standard genome sequencing and annotation.</title>
        <authorList>
            <consortium name="The Broad Institute Genomics Platform"/>
            <consortium name="The Broad Institute Genome Sequencing Center for Infectious Disease"/>
            <person name="Wu L."/>
            <person name="Ma J."/>
        </authorList>
    </citation>
    <scope>NUCLEOTIDE SEQUENCE [LARGE SCALE GENOMIC DNA]</scope>
    <source>
        <strain evidence="8">KACC 12597</strain>
    </source>
</reference>
<dbReference type="RefSeq" id="WP_386028056.1">
    <property type="nucleotide sequence ID" value="NZ_JBHUHX010000047.1"/>
</dbReference>
<evidence type="ECO:0000256" key="2">
    <source>
        <dbReference type="ARBA" id="ARBA00009160"/>
    </source>
</evidence>
<evidence type="ECO:0000256" key="5">
    <source>
        <dbReference type="ARBA" id="ARBA00023136"/>
    </source>
</evidence>
<comment type="similarity">
    <text evidence="2">Belongs to the FUN14 family.</text>
</comment>
<keyword evidence="5 6" id="KW-0472">Membrane</keyword>
<dbReference type="Proteomes" id="UP001597337">
    <property type="component" value="Unassembled WGS sequence"/>
</dbReference>
<evidence type="ECO:0000313" key="8">
    <source>
        <dbReference type="Proteomes" id="UP001597337"/>
    </source>
</evidence>
<evidence type="ECO:0000256" key="3">
    <source>
        <dbReference type="ARBA" id="ARBA00022692"/>
    </source>
</evidence>
<protein>
    <submittedName>
        <fullName evidence="7">FUN14 domain-containing protein</fullName>
    </submittedName>
</protein>
<dbReference type="InterPro" id="IPR007014">
    <property type="entry name" value="FUN14"/>
</dbReference>
<feature type="transmembrane region" description="Helical" evidence="6">
    <location>
        <begin position="57"/>
        <end position="75"/>
    </location>
</feature>
<accession>A0ABW4YCD2</accession>
<keyword evidence="4 6" id="KW-1133">Transmembrane helix</keyword>
<feature type="transmembrane region" description="Helical" evidence="6">
    <location>
        <begin position="82"/>
        <end position="102"/>
    </location>
</feature>
<comment type="subcellular location">
    <subcellularLocation>
        <location evidence="1">Membrane</location>
    </subcellularLocation>
</comment>